<dbReference type="AlphaFoldDB" id="A0A645BBC2"/>
<protein>
    <recommendedName>
        <fullName evidence="2">Sugar ABC transporter substrate-binding protein</fullName>
    </recommendedName>
</protein>
<dbReference type="InterPro" id="IPR050490">
    <property type="entry name" value="Bact_solute-bd_prot1"/>
</dbReference>
<accession>A0A645BBC2</accession>
<dbReference type="Pfam" id="PF13416">
    <property type="entry name" value="SBP_bac_8"/>
    <property type="match status" value="1"/>
</dbReference>
<dbReference type="Gene3D" id="3.40.190.10">
    <property type="entry name" value="Periplasmic binding protein-like II"/>
    <property type="match status" value="1"/>
</dbReference>
<dbReference type="InterPro" id="IPR006059">
    <property type="entry name" value="SBP"/>
</dbReference>
<comment type="caution">
    <text evidence="1">The sequence shown here is derived from an EMBL/GenBank/DDBJ whole genome shotgun (WGS) entry which is preliminary data.</text>
</comment>
<organism evidence="1">
    <name type="scientific">bioreactor metagenome</name>
    <dbReference type="NCBI Taxonomy" id="1076179"/>
    <lineage>
        <taxon>unclassified sequences</taxon>
        <taxon>metagenomes</taxon>
        <taxon>ecological metagenomes</taxon>
    </lineage>
</organism>
<dbReference type="PANTHER" id="PTHR43649">
    <property type="entry name" value="ARABINOSE-BINDING PROTEIN-RELATED"/>
    <property type="match status" value="1"/>
</dbReference>
<evidence type="ECO:0008006" key="2">
    <source>
        <dbReference type="Google" id="ProtNLM"/>
    </source>
</evidence>
<name>A0A645BBC2_9ZZZZ</name>
<gene>
    <name evidence="1" type="ORF">SDC9_109224</name>
</gene>
<evidence type="ECO:0000313" key="1">
    <source>
        <dbReference type="EMBL" id="MPM62358.1"/>
    </source>
</evidence>
<dbReference type="CDD" id="cd13585">
    <property type="entry name" value="PBP2_TMBP_like"/>
    <property type="match status" value="1"/>
</dbReference>
<reference evidence="1" key="1">
    <citation type="submission" date="2019-08" db="EMBL/GenBank/DDBJ databases">
        <authorList>
            <person name="Kucharzyk K."/>
            <person name="Murdoch R.W."/>
            <person name="Higgins S."/>
            <person name="Loffler F."/>
        </authorList>
    </citation>
    <scope>NUCLEOTIDE SEQUENCE</scope>
</reference>
<dbReference type="SUPFAM" id="SSF53850">
    <property type="entry name" value="Periplasmic binding protein-like II"/>
    <property type="match status" value="1"/>
</dbReference>
<sequence>MQSIVEEYNATNGKNITITAEENAWNGGAYVEDMYVAVAGGGGPDISTFRFSGASMYYNGGYLCNLTDYVNQWEGKSTISDSIWNAISQSTATEGEYYCMPWTYETLYVYYRPSMFAELGIEVPKTYEEFMAAIQKCTRDTNGDGVTDVYGLALRGPGGQESWYYFLNANGATFDDLTSPEAIKGMEAFKSIYTNGWAPATAPSDGYSEIMAEFKSGAAAMVIHHVGSHKGMIETFGDDVAAFTLPKSEAGYQWDALTDTDLIVLSSTKNPEACFDFATFMSNGKGQEMWFEGTGKSDMNTTITAREDFQNNPFLQVCLEGMDHAGTFPFTPYASAFISTTWAQTTQQILLGEISVEDGMATYQKALFGE</sequence>
<proteinExistence type="predicted"/>
<dbReference type="PANTHER" id="PTHR43649:SF12">
    <property type="entry name" value="DIACETYLCHITOBIOSE BINDING PROTEIN DASA"/>
    <property type="match status" value="1"/>
</dbReference>
<dbReference type="EMBL" id="VSSQ01018823">
    <property type="protein sequence ID" value="MPM62358.1"/>
    <property type="molecule type" value="Genomic_DNA"/>
</dbReference>